<reference evidence="4" key="1">
    <citation type="submission" date="2020-09" db="EMBL/GenBank/DDBJ databases">
        <authorList>
            <person name="Kim M.K."/>
        </authorList>
    </citation>
    <scope>NUCLEOTIDE SEQUENCE</scope>
    <source>
        <strain evidence="4">BT704</strain>
    </source>
</reference>
<gene>
    <name evidence="4" type="ORF">IC230_11340</name>
</gene>
<dbReference type="PANTHER" id="PTHR12411">
    <property type="entry name" value="CYSTEINE PROTEASE FAMILY C1-RELATED"/>
    <property type="match status" value="1"/>
</dbReference>
<feature type="region of interest" description="Disordered" evidence="2">
    <location>
        <begin position="541"/>
        <end position="565"/>
    </location>
</feature>
<dbReference type="InterPro" id="IPR038765">
    <property type="entry name" value="Papain-like_cys_pep_sf"/>
</dbReference>
<dbReference type="AlphaFoldDB" id="A0A927GD69"/>
<name>A0A927GD69_9BACT</name>
<dbReference type="CDD" id="cd02619">
    <property type="entry name" value="Peptidase_C1"/>
    <property type="match status" value="1"/>
</dbReference>
<proteinExistence type="inferred from homology"/>
<dbReference type="RefSeq" id="WP_191039100.1">
    <property type="nucleotide sequence ID" value="NZ_JACXAA010000003.1"/>
</dbReference>
<dbReference type="Pfam" id="PF00112">
    <property type="entry name" value="Peptidase_C1"/>
    <property type="match status" value="1"/>
</dbReference>
<organism evidence="4 5">
    <name type="scientific">Spirosoma validum</name>
    <dbReference type="NCBI Taxonomy" id="2771355"/>
    <lineage>
        <taxon>Bacteria</taxon>
        <taxon>Pseudomonadati</taxon>
        <taxon>Bacteroidota</taxon>
        <taxon>Cytophagia</taxon>
        <taxon>Cytophagales</taxon>
        <taxon>Cytophagaceae</taxon>
        <taxon>Spirosoma</taxon>
    </lineage>
</organism>
<dbReference type="GO" id="GO:0008234">
    <property type="term" value="F:cysteine-type peptidase activity"/>
    <property type="evidence" value="ECO:0007669"/>
    <property type="project" value="InterPro"/>
</dbReference>
<dbReference type="SMART" id="SM00645">
    <property type="entry name" value="Pept_C1"/>
    <property type="match status" value="1"/>
</dbReference>
<comment type="caution">
    <text evidence="4">The sequence shown here is derived from an EMBL/GenBank/DDBJ whole genome shotgun (WGS) entry which is preliminary data.</text>
</comment>
<dbReference type="Gene3D" id="3.90.70.10">
    <property type="entry name" value="Cysteine proteinases"/>
    <property type="match status" value="1"/>
</dbReference>
<evidence type="ECO:0000256" key="2">
    <source>
        <dbReference type="SAM" id="MobiDB-lite"/>
    </source>
</evidence>
<comment type="similarity">
    <text evidence="1">Belongs to the peptidase C1 family.</text>
</comment>
<sequence length="565" mass="61907">MRPQKLVLTACIAAVLFGCKKEEDKILTPDEGNPNQLEFGLGGVANEDLSEVPVSTKFGYTAADNLPSSVDLSPYLPPVGHQGQYGTCASWSTGYYAKTTSEGIAKGYTATQLSNAAYQISPRDLFTAIPEGASSAKGDNCNGSSFTDNLDVLQERGAATLSVVPYTNMGNCSKASSSPAWDAEAAKHKIKSYRLIDPTIVSIKQQLVNKVPIILGAKLADNFMTWNSDNVLSSNTTYTKVGQHAYHALTIVGYDDHKGANGAFKIVNSWGTTWGSKGFIWVDYNFLLNTFITPDEKGNKELIVISETTTKPQDDPQPNPGTKGVDLVAWVNQDFSSYQSTGYATSRTVDLNIYNDGSADAKPQTPWTAYYIYYNARNANDYGVLFHHTYTNKNLASGKVNCDGSGNCNLNVPIPSGSNLSDQLFGHDEGVQVEYIMPSNLNGSYYLVLVVDADGTFDESYEDDNFFYTTDRPIKFRNGYAAREGYDQVAGAAFSFKNQMTLKSPLKSRREFNSVVKPGNLNAYSPQEIFSFIRQQKKSGAFTQKLREHDRQNATQSSIRSAKSK</sequence>
<evidence type="ECO:0000313" key="5">
    <source>
        <dbReference type="Proteomes" id="UP000653797"/>
    </source>
</evidence>
<dbReference type="Gene3D" id="2.60.40.10">
    <property type="entry name" value="Immunoglobulins"/>
    <property type="match status" value="1"/>
</dbReference>
<dbReference type="InterPro" id="IPR013128">
    <property type="entry name" value="Peptidase_C1A"/>
</dbReference>
<feature type="domain" description="Peptidase C1A papain C-terminal" evidence="3">
    <location>
        <begin position="66"/>
        <end position="293"/>
    </location>
</feature>
<feature type="compositionally biased region" description="Polar residues" evidence="2">
    <location>
        <begin position="553"/>
        <end position="565"/>
    </location>
</feature>
<dbReference type="SUPFAM" id="SSF54001">
    <property type="entry name" value="Cysteine proteinases"/>
    <property type="match status" value="1"/>
</dbReference>
<accession>A0A927GD69</accession>
<dbReference type="EMBL" id="JACXAA010000003">
    <property type="protein sequence ID" value="MBD2753487.1"/>
    <property type="molecule type" value="Genomic_DNA"/>
</dbReference>
<evidence type="ECO:0000259" key="3">
    <source>
        <dbReference type="SMART" id="SM00645"/>
    </source>
</evidence>
<evidence type="ECO:0000256" key="1">
    <source>
        <dbReference type="ARBA" id="ARBA00008455"/>
    </source>
</evidence>
<dbReference type="InterPro" id="IPR013783">
    <property type="entry name" value="Ig-like_fold"/>
</dbReference>
<dbReference type="InterPro" id="IPR000668">
    <property type="entry name" value="Peptidase_C1A_C"/>
</dbReference>
<evidence type="ECO:0000313" key="4">
    <source>
        <dbReference type="EMBL" id="MBD2753487.1"/>
    </source>
</evidence>
<dbReference type="Proteomes" id="UP000653797">
    <property type="component" value="Unassembled WGS sequence"/>
</dbReference>
<dbReference type="InterPro" id="IPR025660">
    <property type="entry name" value="Pept_his_AS"/>
</dbReference>
<dbReference type="PROSITE" id="PS51257">
    <property type="entry name" value="PROKAR_LIPOPROTEIN"/>
    <property type="match status" value="1"/>
</dbReference>
<keyword evidence="5" id="KW-1185">Reference proteome</keyword>
<dbReference type="PROSITE" id="PS00639">
    <property type="entry name" value="THIOL_PROTEASE_HIS"/>
    <property type="match status" value="1"/>
</dbReference>
<protein>
    <submittedName>
        <fullName evidence="4">C1 family peptidase</fullName>
    </submittedName>
</protein>
<dbReference type="GO" id="GO:0006508">
    <property type="term" value="P:proteolysis"/>
    <property type="evidence" value="ECO:0007669"/>
    <property type="project" value="InterPro"/>
</dbReference>